<protein>
    <submittedName>
        <fullName evidence="1">Uncharacterized protein</fullName>
    </submittedName>
</protein>
<name>A0A1I5R174_9BACI</name>
<dbReference type="EMBL" id="FOXD01000006">
    <property type="protein sequence ID" value="SFP52314.1"/>
    <property type="molecule type" value="Genomic_DNA"/>
</dbReference>
<sequence>MNREDIQKIIKMTGERAKIDAKFNNTYIVDKM</sequence>
<gene>
    <name evidence="1" type="ORF">SAMN05518683_106113</name>
</gene>
<dbReference type="AlphaFoldDB" id="A0A1I5R174"/>
<reference evidence="2" key="1">
    <citation type="submission" date="2016-10" db="EMBL/GenBank/DDBJ databases">
        <authorList>
            <person name="Varghese N."/>
            <person name="Submissions S."/>
        </authorList>
    </citation>
    <scope>NUCLEOTIDE SEQUENCE [LARGE SCALE GENOMIC DNA]</scope>
    <source>
        <strain evidence="2">S7</strain>
    </source>
</reference>
<evidence type="ECO:0000313" key="2">
    <source>
        <dbReference type="Proteomes" id="UP000198892"/>
    </source>
</evidence>
<accession>A0A1I5R174</accession>
<evidence type="ECO:0000313" key="1">
    <source>
        <dbReference type="EMBL" id="SFP52314.1"/>
    </source>
</evidence>
<organism evidence="1 2">
    <name type="scientific">Salibacterium halotolerans</name>
    <dbReference type="NCBI Taxonomy" id="1884432"/>
    <lineage>
        <taxon>Bacteria</taxon>
        <taxon>Bacillati</taxon>
        <taxon>Bacillota</taxon>
        <taxon>Bacilli</taxon>
        <taxon>Bacillales</taxon>
        <taxon>Bacillaceae</taxon>
    </lineage>
</organism>
<proteinExistence type="predicted"/>
<keyword evidence="2" id="KW-1185">Reference proteome</keyword>
<dbReference type="STRING" id="1884432.SAMN05518683_106113"/>
<dbReference type="Proteomes" id="UP000198892">
    <property type="component" value="Unassembled WGS sequence"/>
</dbReference>